<accession>X1CSC4</accession>
<protein>
    <submittedName>
        <fullName evidence="1">Uncharacterized protein</fullName>
    </submittedName>
</protein>
<evidence type="ECO:0000313" key="1">
    <source>
        <dbReference type="EMBL" id="GAG95867.1"/>
    </source>
</evidence>
<reference evidence="1" key="1">
    <citation type="journal article" date="2014" name="Front. Microbiol.">
        <title>High frequency of phylogenetically diverse reductive dehalogenase-homologous genes in deep subseafloor sedimentary metagenomes.</title>
        <authorList>
            <person name="Kawai M."/>
            <person name="Futagami T."/>
            <person name="Toyoda A."/>
            <person name="Takaki Y."/>
            <person name="Nishi S."/>
            <person name="Hori S."/>
            <person name="Arai W."/>
            <person name="Tsubouchi T."/>
            <person name="Morono Y."/>
            <person name="Uchiyama I."/>
            <person name="Ito T."/>
            <person name="Fujiyama A."/>
            <person name="Inagaki F."/>
            <person name="Takami H."/>
        </authorList>
    </citation>
    <scope>NUCLEOTIDE SEQUENCE</scope>
    <source>
        <strain evidence="1">Expedition CK06-06</strain>
    </source>
</reference>
<name>X1CSC4_9ZZZZ</name>
<feature type="non-terminal residue" evidence="1">
    <location>
        <position position="1"/>
    </location>
</feature>
<organism evidence="1">
    <name type="scientific">marine sediment metagenome</name>
    <dbReference type="NCBI Taxonomy" id="412755"/>
    <lineage>
        <taxon>unclassified sequences</taxon>
        <taxon>metagenomes</taxon>
        <taxon>ecological metagenomes</taxon>
    </lineage>
</organism>
<dbReference type="EMBL" id="BART01021078">
    <property type="protein sequence ID" value="GAG95867.1"/>
    <property type="molecule type" value="Genomic_DNA"/>
</dbReference>
<dbReference type="AlphaFoldDB" id="X1CSC4"/>
<proteinExistence type="predicted"/>
<comment type="caution">
    <text evidence="1">The sequence shown here is derived from an EMBL/GenBank/DDBJ whole genome shotgun (WGS) entry which is preliminary data.</text>
</comment>
<sequence>GIDFGGNIARILKIRTGIPRAPRPKLADVA</sequence>
<gene>
    <name evidence="1" type="ORF">S01H4_38995</name>
</gene>